<proteinExistence type="predicted"/>
<comment type="caution">
    <text evidence="1">The sequence shown here is derived from an EMBL/GenBank/DDBJ whole genome shotgun (WGS) entry which is preliminary data.</text>
</comment>
<dbReference type="AlphaFoldDB" id="A0A7W5Z7C9"/>
<dbReference type="Proteomes" id="UP000537592">
    <property type="component" value="Unassembled WGS sequence"/>
</dbReference>
<accession>A0A7W5Z7C9</accession>
<keyword evidence="2" id="KW-1185">Reference proteome</keyword>
<evidence type="ECO:0000313" key="2">
    <source>
        <dbReference type="Proteomes" id="UP000537592"/>
    </source>
</evidence>
<reference evidence="1 2" key="1">
    <citation type="submission" date="2020-08" db="EMBL/GenBank/DDBJ databases">
        <title>Genomic Encyclopedia of Type Strains, Phase IV (KMG-IV): sequencing the most valuable type-strain genomes for metagenomic binning, comparative biology and taxonomic classification.</title>
        <authorList>
            <person name="Goeker M."/>
        </authorList>
    </citation>
    <scope>NUCLEOTIDE SEQUENCE [LARGE SCALE GENOMIC DNA]</scope>
    <source>
        <strain evidence="1 2">DSM 28760</strain>
    </source>
</reference>
<evidence type="ECO:0000313" key="1">
    <source>
        <dbReference type="EMBL" id="MBB3811511.1"/>
    </source>
</evidence>
<dbReference type="EMBL" id="JACICC010000022">
    <property type="protein sequence ID" value="MBB3811511.1"/>
    <property type="molecule type" value="Genomic_DNA"/>
</dbReference>
<gene>
    <name evidence="1" type="ORF">FHS81_003626</name>
</gene>
<name>A0A7W5Z7C9_9HYPH</name>
<protein>
    <submittedName>
        <fullName evidence="1">Uncharacterized protein</fullName>
    </submittedName>
</protein>
<organism evidence="1 2">
    <name type="scientific">Pseudochelatococcus contaminans</name>
    <dbReference type="NCBI Taxonomy" id="1538103"/>
    <lineage>
        <taxon>Bacteria</taxon>
        <taxon>Pseudomonadati</taxon>
        <taxon>Pseudomonadota</taxon>
        <taxon>Alphaproteobacteria</taxon>
        <taxon>Hyphomicrobiales</taxon>
        <taxon>Chelatococcaceae</taxon>
        <taxon>Pseudochelatococcus</taxon>
    </lineage>
</organism>
<sequence length="60" mass="6678">MAHGSPLSQIMSQVLYLLRPKLATEIPLKIQRQADVLHELGFARHVLMLDQEMPAGSILA</sequence>